<proteinExistence type="predicted"/>
<keyword evidence="1" id="KW-1133">Transmembrane helix</keyword>
<keyword evidence="1" id="KW-0812">Transmembrane</keyword>
<evidence type="ECO:0000256" key="1">
    <source>
        <dbReference type="SAM" id="Phobius"/>
    </source>
</evidence>
<organism evidence="2">
    <name type="scientific">Myoviridae sp. ctA4D8</name>
    <dbReference type="NCBI Taxonomy" id="2823535"/>
    <lineage>
        <taxon>Viruses</taxon>
        <taxon>Duplodnaviria</taxon>
        <taxon>Heunggongvirae</taxon>
        <taxon>Uroviricota</taxon>
        <taxon>Caudoviricetes</taxon>
    </lineage>
</organism>
<reference evidence="2" key="1">
    <citation type="journal article" date="2021" name="Proc. Natl. Acad. Sci. U.S.A.">
        <title>A Catalog of Tens of Thousands of Viruses from Human Metagenomes Reveals Hidden Associations with Chronic Diseases.</title>
        <authorList>
            <person name="Tisza M.J."/>
            <person name="Buck C.B."/>
        </authorList>
    </citation>
    <scope>NUCLEOTIDE SEQUENCE</scope>
    <source>
        <strain evidence="2">CtA4D8</strain>
    </source>
</reference>
<accession>A0A8S5L6K3</accession>
<feature type="transmembrane region" description="Helical" evidence="1">
    <location>
        <begin position="56"/>
        <end position="80"/>
    </location>
</feature>
<sequence length="136" mass="15638">MDTSTTIQALGLEKTDIVYVDSMIQYTILILSYALLLRMAIAKKTVLRYYMNSTNWLLIFVILYSGTNIVLLLLGLSSIIQYTPISWLQVITEEIEIIPLWIVIRVLEHNYRKIEGLPTAPYKSDAIIKKSLPLFK</sequence>
<dbReference type="EMBL" id="BK014643">
    <property type="protein sequence ID" value="DAD65435.1"/>
    <property type="molecule type" value="Genomic_DNA"/>
</dbReference>
<evidence type="ECO:0000313" key="2">
    <source>
        <dbReference type="EMBL" id="DAD65435.1"/>
    </source>
</evidence>
<name>A0A8S5L6K3_9CAUD</name>
<feature type="transmembrane region" description="Helical" evidence="1">
    <location>
        <begin position="17"/>
        <end position="36"/>
    </location>
</feature>
<keyword evidence="1" id="KW-0472">Membrane</keyword>
<protein>
    <submittedName>
        <fullName evidence="2">Uncharacterized protein</fullName>
    </submittedName>
</protein>